<evidence type="ECO:0000256" key="5">
    <source>
        <dbReference type="ARBA" id="ARBA00023242"/>
    </source>
</evidence>
<sequence length="77" mass="8842">MTSSYHISMIFDVKMTTDHSKLATGVRFKPTDEDLINYYLRSKINGNGDKVWVIREIDICKWEPWDMPGVSVSDTGT</sequence>
<keyword evidence="4" id="KW-0804">Transcription</keyword>
<evidence type="ECO:0000256" key="2">
    <source>
        <dbReference type="ARBA" id="ARBA00023015"/>
    </source>
</evidence>
<keyword evidence="3" id="KW-0238">DNA-binding</keyword>
<name>A0A2K3LJH4_TRIPR</name>
<protein>
    <submittedName>
        <fullName evidence="7">NAC domain-containing protein</fullName>
    </submittedName>
</protein>
<feature type="domain" description="NAC" evidence="6">
    <location>
        <begin position="22"/>
        <end position="77"/>
    </location>
</feature>
<dbReference type="GO" id="GO:0003677">
    <property type="term" value="F:DNA binding"/>
    <property type="evidence" value="ECO:0007669"/>
    <property type="project" value="UniProtKB-KW"/>
</dbReference>
<keyword evidence="5" id="KW-0539">Nucleus</keyword>
<evidence type="ECO:0000313" key="7">
    <source>
        <dbReference type="EMBL" id="PNX78695.1"/>
    </source>
</evidence>
<evidence type="ECO:0000256" key="1">
    <source>
        <dbReference type="ARBA" id="ARBA00004123"/>
    </source>
</evidence>
<dbReference type="Proteomes" id="UP000236291">
    <property type="component" value="Unassembled WGS sequence"/>
</dbReference>
<comment type="caution">
    <text evidence="7">The sequence shown here is derived from an EMBL/GenBank/DDBJ whole genome shotgun (WGS) entry which is preliminary data.</text>
</comment>
<evidence type="ECO:0000256" key="4">
    <source>
        <dbReference type="ARBA" id="ARBA00023163"/>
    </source>
</evidence>
<keyword evidence="2" id="KW-0805">Transcription regulation</keyword>
<reference evidence="7 8" key="1">
    <citation type="journal article" date="2014" name="Am. J. Bot.">
        <title>Genome assembly and annotation for red clover (Trifolium pratense; Fabaceae).</title>
        <authorList>
            <person name="Istvanek J."/>
            <person name="Jaros M."/>
            <person name="Krenek A."/>
            <person name="Repkova J."/>
        </authorList>
    </citation>
    <scope>NUCLEOTIDE SEQUENCE [LARGE SCALE GENOMIC DNA]</scope>
    <source>
        <strain evidence="8">cv. Tatra</strain>
        <tissue evidence="7">Young leaves</tissue>
    </source>
</reference>
<organism evidence="7 8">
    <name type="scientific">Trifolium pratense</name>
    <name type="common">Red clover</name>
    <dbReference type="NCBI Taxonomy" id="57577"/>
    <lineage>
        <taxon>Eukaryota</taxon>
        <taxon>Viridiplantae</taxon>
        <taxon>Streptophyta</taxon>
        <taxon>Embryophyta</taxon>
        <taxon>Tracheophyta</taxon>
        <taxon>Spermatophyta</taxon>
        <taxon>Magnoliopsida</taxon>
        <taxon>eudicotyledons</taxon>
        <taxon>Gunneridae</taxon>
        <taxon>Pentapetalae</taxon>
        <taxon>rosids</taxon>
        <taxon>fabids</taxon>
        <taxon>Fabales</taxon>
        <taxon>Fabaceae</taxon>
        <taxon>Papilionoideae</taxon>
        <taxon>50 kb inversion clade</taxon>
        <taxon>NPAAA clade</taxon>
        <taxon>Hologalegina</taxon>
        <taxon>IRL clade</taxon>
        <taxon>Trifolieae</taxon>
        <taxon>Trifolium</taxon>
    </lineage>
</organism>
<dbReference type="Gene3D" id="2.170.150.80">
    <property type="entry name" value="NAC domain"/>
    <property type="match status" value="1"/>
</dbReference>
<dbReference type="InterPro" id="IPR036093">
    <property type="entry name" value="NAC_dom_sf"/>
</dbReference>
<dbReference type="GO" id="GO:0006355">
    <property type="term" value="P:regulation of DNA-templated transcription"/>
    <property type="evidence" value="ECO:0007669"/>
    <property type="project" value="InterPro"/>
</dbReference>
<dbReference type="STRING" id="57577.A0A2K3LJH4"/>
<dbReference type="InterPro" id="IPR003441">
    <property type="entry name" value="NAC-dom"/>
</dbReference>
<reference evidence="7 8" key="2">
    <citation type="journal article" date="2017" name="Front. Plant Sci.">
        <title>Gene Classification and Mining of Molecular Markers Useful in Red Clover (Trifolium pratense) Breeding.</title>
        <authorList>
            <person name="Istvanek J."/>
            <person name="Dluhosova J."/>
            <person name="Dluhos P."/>
            <person name="Patkova L."/>
            <person name="Nedelnik J."/>
            <person name="Repkova J."/>
        </authorList>
    </citation>
    <scope>NUCLEOTIDE SEQUENCE [LARGE SCALE GENOMIC DNA]</scope>
    <source>
        <strain evidence="8">cv. Tatra</strain>
        <tissue evidence="7">Young leaves</tissue>
    </source>
</reference>
<dbReference type="PROSITE" id="PS51005">
    <property type="entry name" value="NAC"/>
    <property type="match status" value="1"/>
</dbReference>
<proteinExistence type="predicted"/>
<dbReference type="EMBL" id="ASHM01034561">
    <property type="protein sequence ID" value="PNX78695.1"/>
    <property type="molecule type" value="Genomic_DNA"/>
</dbReference>
<dbReference type="SUPFAM" id="SSF101941">
    <property type="entry name" value="NAC domain"/>
    <property type="match status" value="1"/>
</dbReference>
<dbReference type="AlphaFoldDB" id="A0A2K3LJH4"/>
<comment type="subcellular location">
    <subcellularLocation>
        <location evidence="1">Nucleus</location>
    </subcellularLocation>
</comment>
<dbReference type="PANTHER" id="PTHR31989">
    <property type="entry name" value="NAC DOMAIN-CONTAINING PROTEIN 82-RELATED"/>
    <property type="match status" value="1"/>
</dbReference>
<dbReference type="Pfam" id="PF02365">
    <property type="entry name" value="NAM"/>
    <property type="match status" value="1"/>
</dbReference>
<evidence type="ECO:0000259" key="6">
    <source>
        <dbReference type="PROSITE" id="PS51005"/>
    </source>
</evidence>
<dbReference type="GO" id="GO:0005634">
    <property type="term" value="C:nucleus"/>
    <property type="evidence" value="ECO:0007669"/>
    <property type="project" value="UniProtKB-SubCell"/>
</dbReference>
<evidence type="ECO:0000313" key="8">
    <source>
        <dbReference type="Proteomes" id="UP000236291"/>
    </source>
</evidence>
<gene>
    <name evidence="7" type="ORF">L195_g034673</name>
</gene>
<evidence type="ECO:0000256" key="3">
    <source>
        <dbReference type="ARBA" id="ARBA00023125"/>
    </source>
</evidence>
<accession>A0A2K3LJH4</accession>